<keyword evidence="2" id="KW-1185">Reference proteome</keyword>
<evidence type="ECO:0000313" key="1">
    <source>
        <dbReference type="EMBL" id="KAE9461851.1"/>
    </source>
</evidence>
<dbReference type="AlphaFoldDB" id="A0A6A4LZL9"/>
<dbReference type="Proteomes" id="UP000428333">
    <property type="component" value="Linkage Group LG04"/>
</dbReference>
<dbReference type="InterPro" id="IPR011989">
    <property type="entry name" value="ARM-like"/>
</dbReference>
<evidence type="ECO:0000313" key="2">
    <source>
        <dbReference type="Proteomes" id="UP000428333"/>
    </source>
</evidence>
<evidence type="ECO:0008006" key="3">
    <source>
        <dbReference type="Google" id="ProtNLM"/>
    </source>
</evidence>
<dbReference type="SUPFAM" id="SSF48371">
    <property type="entry name" value="ARM repeat"/>
    <property type="match status" value="1"/>
</dbReference>
<dbReference type="PANTHER" id="PTHR22100">
    <property type="entry name" value="WINGS APART-LIKE PROTEIN HOMOLOG"/>
    <property type="match status" value="1"/>
</dbReference>
<sequence>MVLMNLTNDNPMGCQQIAACGGLETLSSLIAGHYPSFSSSLSPFRDISDNTLSNSNLEIEHQNESHLSDQELDFLVAILGLLVNLVEKDGENRSMLAAAMVSLPGVQGLEEERHSNVIPLLCSIFLANQGAGEAAEEGRALALDDEEALLQGEKEAEKMIVEAYAALLLAFLSTESMSIRGAIAECLPDHKLAILVPVLERFVEFHLTLNMISPETHTTVLEVIESCRVP</sequence>
<comment type="caution">
    <text evidence="1">The sequence shown here is derived from an EMBL/GenBank/DDBJ whole genome shotgun (WGS) entry which is preliminary data.</text>
</comment>
<accession>A0A6A4LZL9</accession>
<gene>
    <name evidence="1" type="ORF">C3L33_06249</name>
</gene>
<dbReference type="Gene3D" id="1.25.10.10">
    <property type="entry name" value="Leucine-rich Repeat Variant"/>
    <property type="match status" value="1"/>
</dbReference>
<reference evidence="1 2" key="1">
    <citation type="journal article" date="2019" name="Genome Biol. Evol.">
        <title>The Rhododendron genome and chromosomal organization provide insight into shared whole-genome duplications across the heath family (Ericaceae).</title>
        <authorList>
            <person name="Soza V.L."/>
            <person name="Lindsley D."/>
            <person name="Waalkes A."/>
            <person name="Ramage E."/>
            <person name="Patwardhan R.P."/>
            <person name="Burton J.N."/>
            <person name="Adey A."/>
            <person name="Kumar A."/>
            <person name="Qiu R."/>
            <person name="Shendure J."/>
            <person name="Hall B."/>
        </authorList>
    </citation>
    <scope>NUCLEOTIDE SEQUENCE [LARGE SCALE GENOMIC DNA]</scope>
    <source>
        <strain evidence="1">RSF 1966-606</strain>
    </source>
</reference>
<dbReference type="PANTHER" id="PTHR22100:SF13">
    <property type="entry name" value="WINGS APART-LIKE PROTEIN HOMOLOG"/>
    <property type="match status" value="1"/>
</dbReference>
<dbReference type="OrthoDB" id="78088at2759"/>
<name>A0A6A4LZL9_9ERIC</name>
<organism evidence="1 2">
    <name type="scientific">Rhododendron williamsianum</name>
    <dbReference type="NCBI Taxonomy" id="262921"/>
    <lineage>
        <taxon>Eukaryota</taxon>
        <taxon>Viridiplantae</taxon>
        <taxon>Streptophyta</taxon>
        <taxon>Embryophyta</taxon>
        <taxon>Tracheophyta</taxon>
        <taxon>Spermatophyta</taxon>
        <taxon>Magnoliopsida</taxon>
        <taxon>eudicotyledons</taxon>
        <taxon>Gunneridae</taxon>
        <taxon>Pentapetalae</taxon>
        <taxon>asterids</taxon>
        <taxon>Ericales</taxon>
        <taxon>Ericaceae</taxon>
        <taxon>Ericoideae</taxon>
        <taxon>Rhodoreae</taxon>
        <taxon>Rhododendron</taxon>
    </lineage>
</organism>
<dbReference type="EMBL" id="QEFC01000935">
    <property type="protein sequence ID" value="KAE9461851.1"/>
    <property type="molecule type" value="Genomic_DNA"/>
</dbReference>
<dbReference type="InterPro" id="IPR016024">
    <property type="entry name" value="ARM-type_fold"/>
</dbReference>
<feature type="non-terminal residue" evidence="1">
    <location>
        <position position="1"/>
    </location>
</feature>
<protein>
    <recommendedName>
        <fullName evidence="3">Wings apart-like protein C-terminal domain-containing protein</fullName>
    </recommendedName>
</protein>
<dbReference type="InterPro" id="IPR039874">
    <property type="entry name" value="WAPL"/>
</dbReference>
<proteinExistence type="predicted"/>